<feature type="transmembrane region" description="Helical" evidence="8">
    <location>
        <begin position="318"/>
        <end position="336"/>
    </location>
</feature>
<protein>
    <submittedName>
        <fullName evidence="10">Citrate transporter</fullName>
    </submittedName>
</protein>
<dbReference type="GO" id="GO:0015105">
    <property type="term" value="F:arsenite transmembrane transporter activity"/>
    <property type="evidence" value="ECO:0007669"/>
    <property type="project" value="InterPro"/>
</dbReference>
<keyword evidence="4" id="KW-1003">Cell membrane</keyword>
<feature type="transmembrane region" description="Helical" evidence="8">
    <location>
        <begin position="223"/>
        <end position="242"/>
    </location>
</feature>
<feature type="transmembrane region" description="Helical" evidence="8">
    <location>
        <begin position="179"/>
        <end position="202"/>
    </location>
</feature>
<dbReference type="Pfam" id="PF03600">
    <property type="entry name" value="CitMHS"/>
    <property type="match status" value="1"/>
</dbReference>
<dbReference type="InterPro" id="IPR000802">
    <property type="entry name" value="Arsenical_pump_ArsB"/>
</dbReference>
<proteinExistence type="inferred from homology"/>
<evidence type="ECO:0000256" key="6">
    <source>
        <dbReference type="ARBA" id="ARBA00022989"/>
    </source>
</evidence>
<dbReference type="InterPro" id="IPR051475">
    <property type="entry name" value="Diverse_Ion_Transporter"/>
</dbReference>
<comment type="similarity">
    <text evidence="2">Belongs to the CitM (TC 2.A.11) transporter family.</text>
</comment>
<dbReference type="EMBL" id="CP002351">
    <property type="protein sequence ID" value="AEH51391.1"/>
    <property type="molecule type" value="Genomic_DNA"/>
</dbReference>
<dbReference type="PRINTS" id="PR00758">
    <property type="entry name" value="ARSENICPUMP"/>
</dbReference>
<reference evidence="10 11" key="1">
    <citation type="submission" date="2010-11" db="EMBL/GenBank/DDBJ databases">
        <title>The complete genome of Thermotoga thermarum DSM 5069.</title>
        <authorList>
            <consortium name="US DOE Joint Genome Institute (JGI-PGF)"/>
            <person name="Lucas S."/>
            <person name="Copeland A."/>
            <person name="Lapidus A."/>
            <person name="Bruce D."/>
            <person name="Goodwin L."/>
            <person name="Pitluck S."/>
            <person name="Kyrpides N."/>
            <person name="Mavromatis K."/>
            <person name="Ivanova N."/>
            <person name="Zeytun A."/>
            <person name="Brettin T."/>
            <person name="Detter J.C."/>
            <person name="Tapia R."/>
            <person name="Han C."/>
            <person name="Land M."/>
            <person name="Hauser L."/>
            <person name="Markowitz V."/>
            <person name="Cheng J.-F."/>
            <person name="Hugenholtz P."/>
            <person name="Woyke T."/>
            <person name="Wu D."/>
            <person name="Spring S."/>
            <person name="Schroeder M."/>
            <person name="Brambilla E."/>
            <person name="Klenk H.-P."/>
            <person name="Eisen J.A."/>
        </authorList>
    </citation>
    <scope>NUCLEOTIDE SEQUENCE [LARGE SCALE GENOMIC DNA]</scope>
    <source>
        <strain evidence="10 11">DSM 5069</strain>
    </source>
</reference>
<dbReference type="KEGG" id="tta:Theth_1326"/>
<evidence type="ECO:0000256" key="1">
    <source>
        <dbReference type="ARBA" id="ARBA00004651"/>
    </source>
</evidence>
<dbReference type="Proteomes" id="UP000006804">
    <property type="component" value="Chromosome"/>
</dbReference>
<feature type="transmembrane region" description="Helical" evidence="8">
    <location>
        <begin position="248"/>
        <end position="266"/>
    </location>
</feature>
<evidence type="ECO:0000259" key="9">
    <source>
        <dbReference type="Pfam" id="PF03600"/>
    </source>
</evidence>
<sequence precursor="true">MHALISIVVFIVVISLVIWGRIHRFYAGLLGVVALLILGVLTPEDIIRYADFNVACLLIGMGIIAYYMEKSGIAAWIAIKFVKKVGRDPFKSLYILSVVGSLISALLDNVSTTILLAPIAINIARSMGVSIVPFVVGVALGANLVGAALMIGDPPSMMVASALDLSFTDFIVFKGKPSIFFIIMVAVPVASATLLFTARSYIDKKNSNNNLVVPDEKQYLKDKVLIAEVISVFTLVVILLSIRSTYNIPLWFPPLLGALLITIMRIRRNNVLEPLRVSVDWLTIGFIVEMTILTGALYKTGVIDTLASYIHLYSRNNIVIASSIIIWASVLISAFIDNIPYFATMIPLVVKLSEISGMNIYTLMWALLLGGSLGGNCTYIGAAANAVAVGIVEKNERKVTFVEFVKLGVPHTVTAVLIGQILHYILYILLP</sequence>
<organism evidence="10 11">
    <name type="scientific">Pseudothermotoga thermarum DSM 5069</name>
    <dbReference type="NCBI Taxonomy" id="688269"/>
    <lineage>
        <taxon>Bacteria</taxon>
        <taxon>Thermotogati</taxon>
        <taxon>Thermotogota</taxon>
        <taxon>Thermotogae</taxon>
        <taxon>Thermotogales</taxon>
        <taxon>Thermotogaceae</taxon>
        <taxon>Pseudothermotoga</taxon>
    </lineage>
</organism>
<dbReference type="eggNOG" id="COG1055">
    <property type="taxonomic scope" value="Bacteria"/>
</dbReference>
<keyword evidence="11" id="KW-1185">Reference proteome</keyword>
<accession>F7YTU6</accession>
<gene>
    <name evidence="10" type="ORF">Theth_1326</name>
</gene>
<feature type="domain" description="Citrate transporter-like" evidence="9">
    <location>
        <begin position="16"/>
        <end position="370"/>
    </location>
</feature>
<feature type="transmembrane region" description="Helical" evidence="8">
    <location>
        <begin position="93"/>
        <end position="117"/>
    </location>
</feature>
<keyword evidence="7 8" id="KW-0472">Membrane</keyword>
<dbReference type="HOGENOM" id="CLU_011920_4_0_0"/>
<evidence type="ECO:0000256" key="8">
    <source>
        <dbReference type="SAM" id="Phobius"/>
    </source>
</evidence>
<keyword evidence="5 8" id="KW-0812">Transmembrane</keyword>
<evidence type="ECO:0000313" key="10">
    <source>
        <dbReference type="EMBL" id="AEH51391.1"/>
    </source>
</evidence>
<comment type="subcellular location">
    <subcellularLocation>
        <location evidence="1">Cell membrane</location>
        <topology evidence="1">Multi-pass membrane protein</topology>
    </subcellularLocation>
</comment>
<dbReference type="PANTHER" id="PTHR43568">
    <property type="entry name" value="P PROTEIN"/>
    <property type="match status" value="1"/>
</dbReference>
<evidence type="ECO:0000313" key="11">
    <source>
        <dbReference type="Proteomes" id="UP000006804"/>
    </source>
</evidence>
<keyword evidence="6 8" id="KW-1133">Transmembrane helix</keyword>
<dbReference type="PATRIC" id="fig|688269.3.peg.1362"/>
<feature type="transmembrane region" description="Helical" evidence="8">
    <location>
        <begin position="25"/>
        <end position="42"/>
    </location>
</feature>
<evidence type="ECO:0000256" key="4">
    <source>
        <dbReference type="ARBA" id="ARBA00022475"/>
    </source>
</evidence>
<evidence type="ECO:0000256" key="7">
    <source>
        <dbReference type="ARBA" id="ARBA00023136"/>
    </source>
</evidence>
<feature type="transmembrane region" description="Helical" evidence="8">
    <location>
        <begin position="49"/>
        <end position="68"/>
    </location>
</feature>
<feature type="transmembrane region" description="Helical" evidence="8">
    <location>
        <begin position="404"/>
        <end position="430"/>
    </location>
</feature>
<evidence type="ECO:0000256" key="3">
    <source>
        <dbReference type="ARBA" id="ARBA00022448"/>
    </source>
</evidence>
<dbReference type="RefSeq" id="WP_013932607.1">
    <property type="nucleotide sequence ID" value="NC_015707.1"/>
</dbReference>
<dbReference type="PANTHER" id="PTHR43568:SF1">
    <property type="entry name" value="P PROTEIN"/>
    <property type="match status" value="1"/>
</dbReference>
<dbReference type="OrthoDB" id="9765532at2"/>
<feature type="transmembrane region" description="Helical" evidence="8">
    <location>
        <begin position="278"/>
        <end position="298"/>
    </location>
</feature>
<dbReference type="AlphaFoldDB" id="F7YTU6"/>
<name>F7YTU6_9THEM</name>
<dbReference type="GO" id="GO:0005886">
    <property type="term" value="C:plasma membrane"/>
    <property type="evidence" value="ECO:0007669"/>
    <property type="project" value="UniProtKB-SubCell"/>
</dbReference>
<dbReference type="InterPro" id="IPR004680">
    <property type="entry name" value="Cit_transptr-like_dom"/>
</dbReference>
<feature type="transmembrane region" description="Helical" evidence="8">
    <location>
        <begin position="129"/>
        <end position="151"/>
    </location>
</feature>
<keyword evidence="3" id="KW-0813">Transport</keyword>
<evidence type="ECO:0000256" key="5">
    <source>
        <dbReference type="ARBA" id="ARBA00022692"/>
    </source>
</evidence>
<evidence type="ECO:0000256" key="2">
    <source>
        <dbReference type="ARBA" id="ARBA00009843"/>
    </source>
</evidence>